<dbReference type="InterPro" id="IPR052374">
    <property type="entry name" value="SERAC1"/>
</dbReference>
<dbReference type="Gene3D" id="3.40.50.300">
    <property type="entry name" value="P-loop containing nucleotide triphosphate hydrolases"/>
    <property type="match status" value="1"/>
</dbReference>
<evidence type="ECO:0000256" key="4">
    <source>
        <dbReference type="ARBA" id="ARBA00022824"/>
    </source>
</evidence>
<dbReference type="PANTHER" id="PTHR48182">
    <property type="entry name" value="PROTEIN SERAC1"/>
    <property type="match status" value="1"/>
</dbReference>
<dbReference type="SUPFAM" id="SSF52540">
    <property type="entry name" value="P-loop containing nucleoside triphosphate hydrolases"/>
    <property type="match status" value="1"/>
</dbReference>
<dbReference type="OrthoDB" id="1658288at2759"/>
<comment type="caution">
    <text evidence="7">The sequence shown here is derived from an EMBL/GenBank/DDBJ whole genome shotgun (WGS) entry which is preliminary data.</text>
</comment>
<evidence type="ECO:0000256" key="1">
    <source>
        <dbReference type="ARBA" id="ARBA00004173"/>
    </source>
</evidence>
<dbReference type="InterPro" id="IPR027417">
    <property type="entry name" value="P-loop_NTPase"/>
</dbReference>
<evidence type="ECO:0000256" key="2">
    <source>
        <dbReference type="ARBA" id="ARBA00004240"/>
    </source>
</evidence>
<dbReference type="GO" id="GO:0005739">
    <property type="term" value="C:mitochondrion"/>
    <property type="evidence" value="ECO:0007669"/>
    <property type="project" value="UniProtKB-SubCell"/>
</dbReference>
<reference evidence="7" key="1">
    <citation type="submission" date="2022-07" db="EMBL/GenBank/DDBJ databases">
        <title>The genome of Lyophyllum shimeji provides insight into the initial evolution of ectomycorrhizal fungal genome.</title>
        <authorList>
            <person name="Kobayashi Y."/>
            <person name="Shibata T."/>
            <person name="Hirakawa H."/>
            <person name="Shigenobu S."/>
            <person name="Nishiyama T."/>
            <person name="Yamada A."/>
            <person name="Hasebe M."/>
            <person name="Kawaguchi M."/>
        </authorList>
    </citation>
    <scope>NUCLEOTIDE SEQUENCE</scope>
    <source>
        <strain evidence="7">AT787</strain>
    </source>
</reference>
<dbReference type="Proteomes" id="UP001063166">
    <property type="component" value="Unassembled WGS sequence"/>
</dbReference>
<evidence type="ECO:0000256" key="3">
    <source>
        <dbReference type="ARBA" id="ARBA00004370"/>
    </source>
</evidence>
<keyword evidence="5" id="KW-0496">Mitochondrion</keyword>
<dbReference type="EMBL" id="BRPK01000007">
    <property type="protein sequence ID" value="GLB39606.1"/>
    <property type="molecule type" value="Genomic_DNA"/>
</dbReference>
<dbReference type="PANTHER" id="PTHR48182:SF2">
    <property type="entry name" value="PROTEIN SERAC1"/>
    <property type="match status" value="1"/>
</dbReference>
<keyword evidence="6" id="KW-0472">Membrane</keyword>
<evidence type="ECO:0000313" key="8">
    <source>
        <dbReference type="Proteomes" id="UP001063166"/>
    </source>
</evidence>
<proteinExistence type="predicted"/>
<comment type="subcellular location">
    <subcellularLocation>
        <location evidence="2">Endoplasmic reticulum</location>
    </subcellularLocation>
    <subcellularLocation>
        <location evidence="3">Membrane</location>
    </subcellularLocation>
    <subcellularLocation>
        <location evidence="1">Mitochondrion</location>
    </subcellularLocation>
</comment>
<sequence>MNVLRDTLSHLLLTVAVMLLVATLKGLGKFWISGWNSSPNAISNLGIKVLASGDDPTVDIVAIHGLSGDREAAWTASTNGVLWLRDLLGGIILKQALCHAFPAGSKHLSNHKAIQVSTSGIIFLGTPHQGANGITLGKIVLQIQSLYSSTNDGVLKHLARDSEILEVQQAHFTPISERIDMTFFYEAHATRLPGGGQIMLVPRSSAVVPGVRDAQAIAINKDHSGMSKFASSEDDDFRTVLESVRGMVRKAPDKIKGEWQRYKKIESIRSDLSALSYAPAPSQHFTGRNSIVTELYNLFFGRLDATMQQRVLLHGMAGVGKTQITLKFTDDNTERFWRIFWVDANNTETIESSLRTIAIDDPDAKMSGVRETPQSVLRWISQADGEWLIIYDNADRDSGLIAKYLPPGNAETCSSRV</sequence>
<dbReference type="GO" id="GO:0005783">
    <property type="term" value="C:endoplasmic reticulum"/>
    <property type="evidence" value="ECO:0007669"/>
    <property type="project" value="UniProtKB-SubCell"/>
</dbReference>
<evidence type="ECO:0000256" key="6">
    <source>
        <dbReference type="ARBA" id="ARBA00023136"/>
    </source>
</evidence>
<accession>A0A9P3PPW8</accession>
<dbReference type="AlphaFoldDB" id="A0A9P3PPW8"/>
<protein>
    <recommendedName>
        <fullName evidence="9">NB-ARC domain-containing protein</fullName>
    </recommendedName>
</protein>
<gene>
    <name evidence="7" type="ORF">LshimejAT787_0701160</name>
</gene>
<keyword evidence="8" id="KW-1185">Reference proteome</keyword>
<name>A0A9P3PPW8_LYOSH</name>
<evidence type="ECO:0008006" key="9">
    <source>
        <dbReference type="Google" id="ProtNLM"/>
    </source>
</evidence>
<evidence type="ECO:0000313" key="7">
    <source>
        <dbReference type="EMBL" id="GLB39606.1"/>
    </source>
</evidence>
<evidence type="ECO:0000256" key="5">
    <source>
        <dbReference type="ARBA" id="ARBA00023128"/>
    </source>
</evidence>
<organism evidence="7 8">
    <name type="scientific">Lyophyllum shimeji</name>
    <name type="common">Hon-shimeji</name>
    <name type="synonym">Tricholoma shimeji</name>
    <dbReference type="NCBI Taxonomy" id="47721"/>
    <lineage>
        <taxon>Eukaryota</taxon>
        <taxon>Fungi</taxon>
        <taxon>Dikarya</taxon>
        <taxon>Basidiomycota</taxon>
        <taxon>Agaricomycotina</taxon>
        <taxon>Agaricomycetes</taxon>
        <taxon>Agaricomycetidae</taxon>
        <taxon>Agaricales</taxon>
        <taxon>Tricholomatineae</taxon>
        <taxon>Lyophyllaceae</taxon>
        <taxon>Lyophyllum</taxon>
    </lineage>
</organism>
<keyword evidence="4" id="KW-0256">Endoplasmic reticulum</keyword>
<dbReference type="GO" id="GO:0016020">
    <property type="term" value="C:membrane"/>
    <property type="evidence" value="ECO:0007669"/>
    <property type="project" value="UniProtKB-SubCell"/>
</dbReference>